<feature type="compositionally biased region" description="Basic and acidic residues" evidence="2">
    <location>
        <begin position="175"/>
        <end position="194"/>
    </location>
</feature>
<evidence type="ECO:0000313" key="4">
    <source>
        <dbReference type="EMBL" id="GJM54630.1"/>
    </source>
</evidence>
<dbReference type="Gene3D" id="6.10.250.3150">
    <property type="match status" value="1"/>
</dbReference>
<comment type="caution">
    <text evidence="4">The sequence shown here is derived from an EMBL/GenBank/DDBJ whole genome shotgun (WGS) entry which is preliminary data.</text>
</comment>
<gene>
    <name evidence="4" type="ORF">ATOP_02850</name>
</gene>
<keyword evidence="1" id="KW-0175">Coiled coil</keyword>
<organism evidence="4 5">
    <name type="scientific">Granulimonas faecalis</name>
    <dbReference type="NCBI Taxonomy" id="2894155"/>
    <lineage>
        <taxon>Bacteria</taxon>
        <taxon>Bacillati</taxon>
        <taxon>Actinomycetota</taxon>
        <taxon>Coriobacteriia</taxon>
        <taxon>Coriobacteriales</taxon>
        <taxon>Kribbibacteriaceae</taxon>
        <taxon>Granulimonas</taxon>
    </lineage>
</organism>
<evidence type="ECO:0000256" key="2">
    <source>
        <dbReference type="SAM" id="MobiDB-lite"/>
    </source>
</evidence>
<feature type="compositionally biased region" description="Basic and acidic residues" evidence="2">
    <location>
        <begin position="150"/>
        <end position="161"/>
    </location>
</feature>
<sequence>MERPSIASRLLGTALALLLAGALVPCSALADADAPEADLSELQERIESSGAAFDEATAKAAELEQQAAENQKRIDEVEAQLPGQREKASAAINASYKMHQDSPGLLGLVLSSNDFNELLATITYLNAVEDHNVDQVQRLADLQDELDRNQSELEQKLSEAEEQKEEAETALQEAKAAREEAQRQAEEKARRETEEAAAAVAAAQAQAGQEAQLAAPSQATPSSVDWSQDKQAFVGHWAPRIDAYLAGSPLGGQGKTFADAAWDYGVDPRWSPAISNTESSKGLYCFKPHNAWGWGSSSWGSWEEAIRDHVAGLARIYGPTISMEAARKYCPPNADHWYSATLAEMERI</sequence>
<evidence type="ECO:0000256" key="1">
    <source>
        <dbReference type="SAM" id="Coils"/>
    </source>
</evidence>
<keyword evidence="3" id="KW-0732">Signal</keyword>
<keyword evidence="5" id="KW-1185">Reference proteome</keyword>
<proteinExistence type="predicted"/>
<dbReference type="AlphaFoldDB" id="A0AAV5B2C5"/>
<evidence type="ECO:0000256" key="3">
    <source>
        <dbReference type="SAM" id="SignalP"/>
    </source>
</evidence>
<reference evidence="4" key="1">
    <citation type="journal article" date="2022" name="Int. J. Syst. Evol. Microbiol.">
        <title>Granulimonas faecalis gen. nov., sp. nov., and Leptogranulimonas caecicola gen. nov., sp. nov., novel lactate-producing Atopobiaceae bacteria isolated from mouse intestines, and an emended description of the family Atopobiaceae.</title>
        <authorList>
            <person name="Morinaga K."/>
            <person name="Kusada H."/>
            <person name="Sakamoto S."/>
            <person name="Murakami T."/>
            <person name="Toyoda A."/>
            <person name="Mori H."/>
            <person name="Meng X.Y."/>
            <person name="Takashino M."/>
            <person name="Murotomi K."/>
            <person name="Tamaki H."/>
        </authorList>
    </citation>
    <scope>NUCLEOTIDE SEQUENCE</scope>
    <source>
        <strain evidence="4">OPF53</strain>
    </source>
</reference>
<dbReference type="Proteomes" id="UP001055025">
    <property type="component" value="Unassembled WGS sequence"/>
</dbReference>
<evidence type="ECO:0000313" key="5">
    <source>
        <dbReference type="Proteomes" id="UP001055025"/>
    </source>
</evidence>
<accession>A0AAV5B2C5</accession>
<protein>
    <submittedName>
        <fullName evidence="4">Uncharacterized protein</fullName>
    </submittedName>
</protein>
<feature type="chain" id="PRO_5043842644" evidence="3">
    <location>
        <begin position="31"/>
        <end position="348"/>
    </location>
</feature>
<dbReference type="RefSeq" id="WP_265590508.1">
    <property type="nucleotide sequence ID" value="NZ_BQKC01000001.1"/>
</dbReference>
<feature type="signal peptide" evidence="3">
    <location>
        <begin position="1"/>
        <end position="30"/>
    </location>
</feature>
<dbReference type="EMBL" id="BQKC01000001">
    <property type="protein sequence ID" value="GJM54630.1"/>
    <property type="molecule type" value="Genomic_DNA"/>
</dbReference>
<feature type="region of interest" description="Disordered" evidence="2">
    <location>
        <begin position="150"/>
        <end position="204"/>
    </location>
</feature>
<name>A0AAV5B2C5_9ACTN</name>
<feature type="coiled-coil region" evidence="1">
    <location>
        <begin position="39"/>
        <end position="80"/>
    </location>
</feature>